<dbReference type="InterPro" id="IPR051678">
    <property type="entry name" value="AGP_Transferase"/>
</dbReference>
<dbReference type="SUPFAM" id="SSF56112">
    <property type="entry name" value="Protein kinase-like (PK-like)"/>
    <property type="match status" value="1"/>
</dbReference>
<dbReference type="Pfam" id="PF01636">
    <property type="entry name" value="APH"/>
    <property type="match status" value="1"/>
</dbReference>
<dbReference type="PANTHER" id="PTHR21310:SF13">
    <property type="entry name" value="AMINOGLYCOSIDE PHOSPHOTRANSFERASE DOMAIN-CONTAINING PROTEIN"/>
    <property type="match status" value="1"/>
</dbReference>
<reference evidence="3 4" key="1">
    <citation type="submission" date="2023-01" db="EMBL/GenBank/DDBJ databases">
        <title>Analysis of 21 Apiospora genomes using comparative genomics revels a genus with tremendous synthesis potential of carbohydrate active enzymes and secondary metabolites.</title>
        <authorList>
            <person name="Sorensen T."/>
        </authorList>
    </citation>
    <scope>NUCLEOTIDE SEQUENCE [LARGE SCALE GENOMIC DNA]</scope>
    <source>
        <strain evidence="3 4">CBS 24483</strain>
    </source>
</reference>
<comment type="caution">
    <text evidence="3">The sequence shown here is derived from an EMBL/GenBank/DDBJ whole genome shotgun (WGS) entry which is preliminary data.</text>
</comment>
<proteinExistence type="predicted"/>
<dbReference type="PANTHER" id="PTHR21310">
    <property type="entry name" value="AMINOGLYCOSIDE PHOSPHOTRANSFERASE-RELATED-RELATED"/>
    <property type="match status" value="1"/>
</dbReference>
<feature type="domain" description="Aminoglycoside phosphotransferase" evidence="2">
    <location>
        <begin position="331"/>
        <end position="627"/>
    </location>
</feature>
<dbReference type="Proteomes" id="UP001391051">
    <property type="component" value="Unassembled WGS sequence"/>
</dbReference>
<organism evidence="3 4">
    <name type="scientific">Apiospora aurea</name>
    <dbReference type="NCBI Taxonomy" id="335848"/>
    <lineage>
        <taxon>Eukaryota</taxon>
        <taxon>Fungi</taxon>
        <taxon>Dikarya</taxon>
        <taxon>Ascomycota</taxon>
        <taxon>Pezizomycotina</taxon>
        <taxon>Sordariomycetes</taxon>
        <taxon>Xylariomycetidae</taxon>
        <taxon>Amphisphaeriales</taxon>
        <taxon>Apiosporaceae</taxon>
        <taxon>Apiospora</taxon>
    </lineage>
</organism>
<dbReference type="InterPro" id="IPR011009">
    <property type="entry name" value="Kinase-like_dom_sf"/>
</dbReference>
<accession>A0ABR1QK23</accession>
<dbReference type="RefSeq" id="XP_066702331.1">
    <property type="nucleotide sequence ID" value="XM_066842469.1"/>
</dbReference>
<evidence type="ECO:0000313" key="3">
    <source>
        <dbReference type="EMBL" id="KAK7957025.1"/>
    </source>
</evidence>
<evidence type="ECO:0000259" key="2">
    <source>
        <dbReference type="Pfam" id="PF01636"/>
    </source>
</evidence>
<feature type="compositionally biased region" description="Polar residues" evidence="1">
    <location>
        <begin position="244"/>
        <end position="258"/>
    </location>
</feature>
<feature type="compositionally biased region" description="Acidic residues" evidence="1">
    <location>
        <begin position="669"/>
        <end position="681"/>
    </location>
</feature>
<feature type="compositionally biased region" description="Basic and acidic residues" evidence="1">
    <location>
        <begin position="82"/>
        <end position="92"/>
    </location>
</feature>
<keyword evidence="4" id="KW-1185">Reference proteome</keyword>
<dbReference type="InterPro" id="IPR002575">
    <property type="entry name" value="Aminoglycoside_PTrfase"/>
</dbReference>
<dbReference type="Gene3D" id="3.90.1200.10">
    <property type="match status" value="1"/>
</dbReference>
<feature type="region of interest" description="Disordered" evidence="1">
    <location>
        <begin position="56"/>
        <end position="263"/>
    </location>
</feature>
<evidence type="ECO:0000256" key="1">
    <source>
        <dbReference type="SAM" id="MobiDB-lite"/>
    </source>
</evidence>
<evidence type="ECO:0000313" key="4">
    <source>
        <dbReference type="Proteomes" id="UP001391051"/>
    </source>
</evidence>
<dbReference type="EMBL" id="JAQQWE010000004">
    <property type="protein sequence ID" value="KAK7957025.1"/>
    <property type="molecule type" value="Genomic_DNA"/>
</dbReference>
<gene>
    <name evidence="3" type="ORF">PG986_006247</name>
</gene>
<feature type="region of interest" description="Disordered" evidence="1">
    <location>
        <begin position="663"/>
        <end position="683"/>
    </location>
</feature>
<protein>
    <recommendedName>
        <fullName evidence="2">Aminoglycoside phosphotransferase domain-containing protein</fullName>
    </recommendedName>
</protein>
<dbReference type="GeneID" id="92075531"/>
<feature type="compositionally biased region" description="Basic and acidic residues" evidence="1">
    <location>
        <begin position="127"/>
        <end position="140"/>
    </location>
</feature>
<feature type="compositionally biased region" description="Basic and acidic residues" evidence="1">
    <location>
        <begin position="215"/>
        <end position="228"/>
    </location>
</feature>
<name>A0ABR1QK23_9PEZI</name>
<sequence>MLFDFKELFKRTSSTTRRKRAADDYDHEHSLFVPKRRKIVSAIVIDDRDATVVKEENPPKTNLIPGSASPAAITKQPEVGDGVDRARSRSIETDQSLFGSPIRDVEEIASPEPEQLSDEQPSVGNLDTKDADDQPEKLSEDQPEVSDSVARARSRSIETDRSLFGTPTRDDEKVTSPEAEQLSDDHLSSEQPSAGDVAAKDVDDQPKVQPEVNDNADRSRSRSIETDHSLFGSPTRDDKMATPESEQLSGAQLPTEQPSAGDLDAEDVEDVDAMSISSSKSAPTYEHIGVEWETKEFDYFNPYPVWSCEPEVHEVVELLKEVVSPLVEYHVKLLHESAYNRFFEVEWDNEYYVLKLTVPVCPELKTRSEVATMRWTKAMTPLPLPDVVQNLYSVSTNNPIGCEWILMRKVSGKPLFECWNDMKMSRKIRLVEQLVEYTVRVYDNEFEGIGSLYPAAPGDPDQRPELKGVEATMPFFWNGRYYQHRRYGPYETYRDWAFDRLDLACEDAGAVLPKLENREIRKVPWRIQALVAKLKELHDVLFTAPAAEGTEGPKGATKEDPIDLLSDSEDEDVAEPAGDNTANMSVPFNCEEKCMLWHANLSMDNIFVDDTGVITGVLDWECVSAIPRSIGCQLPALLLEGHDRTHEPRLEHYWTFSDTIPAQSPIPSIEDDEDDEDEDEVGPTPAYWQARREWELTKLRHHFVRTMSDRSLGWHMCHKYHALKRDFETAVQYCDEPVLLDVVEAWVGDVEEALRKKRGD</sequence>